<gene>
    <name evidence="2" type="ORF">ACFQ1S_34800</name>
</gene>
<dbReference type="PANTHER" id="PTHR46696">
    <property type="entry name" value="P450, PUTATIVE (EUROFUNG)-RELATED"/>
    <property type="match status" value="1"/>
</dbReference>
<feature type="non-terminal residue" evidence="2">
    <location>
        <position position="126"/>
    </location>
</feature>
<dbReference type="PANTHER" id="PTHR46696:SF1">
    <property type="entry name" value="CYTOCHROME P450 YJIB-RELATED"/>
    <property type="match status" value="1"/>
</dbReference>
<dbReference type="Proteomes" id="UP001597045">
    <property type="component" value="Unassembled WGS sequence"/>
</dbReference>
<dbReference type="Gene3D" id="1.10.630.10">
    <property type="entry name" value="Cytochrome P450"/>
    <property type="match status" value="1"/>
</dbReference>
<accession>A0ABW3MI65</accession>
<dbReference type="EMBL" id="JBHTIS010002761">
    <property type="protein sequence ID" value="MFD1050331.1"/>
    <property type="molecule type" value="Genomic_DNA"/>
</dbReference>
<protein>
    <submittedName>
        <fullName evidence="2">Cytochrome P450</fullName>
    </submittedName>
</protein>
<comment type="similarity">
    <text evidence="1">Belongs to the cytochrome P450 family.</text>
</comment>
<evidence type="ECO:0000313" key="2">
    <source>
        <dbReference type="EMBL" id="MFD1050331.1"/>
    </source>
</evidence>
<name>A0ABW3MI65_9PSEU</name>
<sequence>MVEINATDPEVVTNPFGTYARVAAETAVARLVVPGMPTFWVLTRLNTAREMLNDPRFELNAASFMRPPNIPDHCLKYMRTMSEMNGPDHLRLRRAVAPAFTPKRMDVLRPRITEIVDGLIDAFPGG</sequence>
<reference evidence="3" key="1">
    <citation type="journal article" date="2019" name="Int. J. Syst. Evol. Microbiol.">
        <title>The Global Catalogue of Microorganisms (GCM) 10K type strain sequencing project: providing services to taxonomists for standard genome sequencing and annotation.</title>
        <authorList>
            <consortium name="The Broad Institute Genomics Platform"/>
            <consortium name="The Broad Institute Genome Sequencing Center for Infectious Disease"/>
            <person name="Wu L."/>
            <person name="Ma J."/>
        </authorList>
    </citation>
    <scope>NUCLEOTIDE SEQUENCE [LARGE SCALE GENOMIC DNA]</scope>
    <source>
        <strain evidence="3">JCM 31486</strain>
    </source>
</reference>
<comment type="caution">
    <text evidence="2">The sequence shown here is derived from an EMBL/GenBank/DDBJ whole genome shotgun (WGS) entry which is preliminary data.</text>
</comment>
<proteinExistence type="inferred from homology"/>
<dbReference type="SUPFAM" id="SSF48264">
    <property type="entry name" value="Cytochrome P450"/>
    <property type="match status" value="1"/>
</dbReference>
<evidence type="ECO:0000256" key="1">
    <source>
        <dbReference type="ARBA" id="ARBA00010617"/>
    </source>
</evidence>
<dbReference type="InterPro" id="IPR036396">
    <property type="entry name" value="Cyt_P450_sf"/>
</dbReference>
<evidence type="ECO:0000313" key="3">
    <source>
        <dbReference type="Proteomes" id="UP001597045"/>
    </source>
</evidence>
<organism evidence="2 3">
    <name type="scientific">Kibdelosporangium lantanae</name>
    <dbReference type="NCBI Taxonomy" id="1497396"/>
    <lineage>
        <taxon>Bacteria</taxon>
        <taxon>Bacillati</taxon>
        <taxon>Actinomycetota</taxon>
        <taxon>Actinomycetes</taxon>
        <taxon>Pseudonocardiales</taxon>
        <taxon>Pseudonocardiaceae</taxon>
        <taxon>Kibdelosporangium</taxon>
    </lineage>
</organism>
<keyword evidence="3" id="KW-1185">Reference proteome</keyword>